<dbReference type="FunCoup" id="A0A059BN56">
    <property type="interactions" value="1254"/>
</dbReference>
<dbReference type="Pfam" id="PF13639">
    <property type="entry name" value="zf-RING_2"/>
    <property type="match status" value="1"/>
</dbReference>
<dbReference type="PANTHER" id="PTHR22937">
    <property type="entry name" value="E3 UBIQUITIN-PROTEIN LIGASE RNF165"/>
    <property type="match status" value="1"/>
</dbReference>
<dbReference type="OMA" id="FRIYRPH"/>
<dbReference type="PROSITE" id="PS50089">
    <property type="entry name" value="ZF_RING_2"/>
    <property type="match status" value="1"/>
</dbReference>
<dbReference type="eggNOG" id="KOG0800">
    <property type="taxonomic scope" value="Eukaryota"/>
</dbReference>
<dbReference type="AlphaFoldDB" id="A0A059BN56"/>
<dbReference type="Gramene" id="KCW67425">
    <property type="protein sequence ID" value="KCW67425"/>
    <property type="gene ID" value="EUGRSUZ_F01182"/>
</dbReference>
<keyword evidence="7" id="KW-0862">Zinc</keyword>
<dbReference type="PANTHER" id="PTHR22937:SF222">
    <property type="entry name" value="RING-TYPE E3 UBIQUITIN TRANSFERASE"/>
    <property type="match status" value="1"/>
</dbReference>
<dbReference type="InterPro" id="IPR013083">
    <property type="entry name" value="Znf_RING/FYVE/PHD"/>
</dbReference>
<feature type="region of interest" description="Disordered" evidence="9">
    <location>
        <begin position="147"/>
        <end position="169"/>
    </location>
</feature>
<evidence type="ECO:0000256" key="3">
    <source>
        <dbReference type="ARBA" id="ARBA00022679"/>
    </source>
</evidence>
<dbReference type="OrthoDB" id="8062037at2759"/>
<dbReference type="GO" id="GO:0005634">
    <property type="term" value="C:nucleus"/>
    <property type="evidence" value="ECO:0000318"/>
    <property type="project" value="GO_Central"/>
</dbReference>
<dbReference type="SMART" id="SM00184">
    <property type="entry name" value="RING"/>
    <property type="match status" value="1"/>
</dbReference>
<evidence type="ECO:0000256" key="8">
    <source>
        <dbReference type="PROSITE-ProRule" id="PRU00175"/>
    </source>
</evidence>
<dbReference type="InterPro" id="IPR001841">
    <property type="entry name" value="Znf_RING"/>
</dbReference>
<comment type="catalytic activity">
    <reaction evidence="1">
        <text>S-ubiquitinyl-[E2 ubiquitin-conjugating enzyme]-L-cysteine + [acceptor protein]-L-lysine = [E2 ubiquitin-conjugating enzyme]-L-cysteine + N(6)-ubiquitinyl-[acceptor protein]-L-lysine.</text>
        <dbReference type="EC" id="2.3.2.27"/>
    </reaction>
</comment>
<name>A0A059BN56_EUCGR</name>
<protein>
    <recommendedName>
        <fullName evidence="2">RING-type E3 ubiquitin transferase</fullName>
        <ecNumber evidence="2">2.3.2.27</ecNumber>
    </recommendedName>
</protein>
<evidence type="ECO:0000256" key="7">
    <source>
        <dbReference type="ARBA" id="ARBA00022833"/>
    </source>
</evidence>
<dbReference type="EMBL" id="KK198758">
    <property type="protein sequence ID" value="KCW67425.1"/>
    <property type="molecule type" value="Genomic_DNA"/>
</dbReference>
<dbReference type="InterPro" id="IPR045191">
    <property type="entry name" value="MBR1/2-like"/>
</dbReference>
<gene>
    <name evidence="11" type="ORF">EUGRSUZ_F01182</name>
</gene>
<dbReference type="Gene3D" id="3.30.40.10">
    <property type="entry name" value="Zinc/RING finger domain, C3HC4 (zinc finger)"/>
    <property type="match status" value="1"/>
</dbReference>
<keyword evidence="3" id="KW-0808">Transferase</keyword>
<dbReference type="Gramene" id="KCW67424">
    <property type="protein sequence ID" value="KCW67424"/>
    <property type="gene ID" value="EUGRSUZ_F01182"/>
</dbReference>
<dbReference type="EMBL" id="KK198758">
    <property type="protein sequence ID" value="KCW67424.1"/>
    <property type="molecule type" value="Genomic_DNA"/>
</dbReference>
<dbReference type="GO" id="GO:0008270">
    <property type="term" value="F:zinc ion binding"/>
    <property type="evidence" value="ECO:0007669"/>
    <property type="project" value="UniProtKB-KW"/>
</dbReference>
<evidence type="ECO:0000313" key="11">
    <source>
        <dbReference type="EMBL" id="KCW67424.1"/>
    </source>
</evidence>
<sequence>MSQRMPYTSQTVDLQTERGVLNYAHPEPPILIGGAWQSNMHSAAASGVRSSINLNQSAEGHDSSALYHMVPYDGVQNHAARFDMGASMSSIVYYPYLAPIAVPRVSAVPMTYGSSEQLISFSNSGFIGCSSDEYGRSHYKDHLGGSYKRKNAESTSTSLTAPVNMRTDGGTIMDPPPHALPGYRENDGPSVMDDGVDRSARVRSRALGINSIYPHNGSNMMPGSFVARSIQPVGAFSFDQPSRSNAVAGGVVAWNQGPVIPFLHAGTVDGIPVEVGNMGVRGSHETDRERRAPNFLHPSHFGHMGYNNIHHQVPHVHGIRDHSAPFGPQVPAASFPVPHGAMNIPVDGVRGPRHVGSFVSPGFRMYQPLVEGIAPETNPIHCNVPQPRILPADEVAILDLPDYYRVGNHIDHHRDMRMDIEDMSYEDLLALGERIGSVNTGLSEETINSHLKTRRHMLPSISINLEEVPSLEKEAASCIICQDAYEHEDQIGTLDCGHEYHADCLKKWLLVKNVCPVCKSEGLPTARMGL</sequence>
<evidence type="ECO:0000256" key="1">
    <source>
        <dbReference type="ARBA" id="ARBA00000900"/>
    </source>
</evidence>
<dbReference type="GO" id="GO:0061630">
    <property type="term" value="F:ubiquitin protein ligase activity"/>
    <property type="evidence" value="ECO:0000318"/>
    <property type="project" value="GO_Central"/>
</dbReference>
<evidence type="ECO:0000256" key="5">
    <source>
        <dbReference type="ARBA" id="ARBA00022771"/>
    </source>
</evidence>
<evidence type="ECO:0000256" key="9">
    <source>
        <dbReference type="SAM" id="MobiDB-lite"/>
    </source>
</evidence>
<evidence type="ECO:0000256" key="4">
    <source>
        <dbReference type="ARBA" id="ARBA00022723"/>
    </source>
</evidence>
<proteinExistence type="predicted"/>
<dbReference type="KEGG" id="egr:104448498"/>
<evidence type="ECO:0000259" key="10">
    <source>
        <dbReference type="PROSITE" id="PS50089"/>
    </source>
</evidence>
<evidence type="ECO:0000256" key="6">
    <source>
        <dbReference type="ARBA" id="ARBA00022786"/>
    </source>
</evidence>
<dbReference type="EC" id="2.3.2.27" evidence="2"/>
<keyword evidence="6" id="KW-0833">Ubl conjugation pathway</keyword>
<dbReference type="STRING" id="71139.A0A059BN56"/>
<dbReference type="SUPFAM" id="SSF57850">
    <property type="entry name" value="RING/U-box"/>
    <property type="match status" value="1"/>
</dbReference>
<evidence type="ECO:0000256" key="2">
    <source>
        <dbReference type="ARBA" id="ARBA00012483"/>
    </source>
</evidence>
<reference evidence="11" key="1">
    <citation type="submission" date="2013-07" db="EMBL/GenBank/DDBJ databases">
        <title>The genome of Eucalyptus grandis.</title>
        <authorList>
            <person name="Schmutz J."/>
            <person name="Hayes R."/>
            <person name="Myburg A."/>
            <person name="Tuskan G."/>
            <person name="Grattapaglia D."/>
            <person name="Rokhsar D.S."/>
        </authorList>
    </citation>
    <scope>NUCLEOTIDE SEQUENCE</scope>
    <source>
        <tissue evidence="11">Leaf extractions</tissue>
    </source>
</reference>
<feature type="domain" description="RING-type" evidence="10">
    <location>
        <begin position="478"/>
        <end position="519"/>
    </location>
</feature>
<organism evidence="11">
    <name type="scientific">Eucalyptus grandis</name>
    <name type="common">Flooded gum</name>
    <dbReference type="NCBI Taxonomy" id="71139"/>
    <lineage>
        <taxon>Eukaryota</taxon>
        <taxon>Viridiplantae</taxon>
        <taxon>Streptophyta</taxon>
        <taxon>Embryophyta</taxon>
        <taxon>Tracheophyta</taxon>
        <taxon>Spermatophyta</taxon>
        <taxon>Magnoliopsida</taxon>
        <taxon>eudicotyledons</taxon>
        <taxon>Gunneridae</taxon>
        <taxon>Pentapetalae</taxon>
        <taxon>rosids</taxon>
        <taxon>malvids</taxon>
        <taxon>Myrtales</taxon>
        <taxon>Myrtaceae</taxon>
        <taxon>Myrtoideae</taxon>
        <taxon>Eucalypteae</taxon>
        <taxon>Eucalyptus</taxon>
    </lineage>
</organism>
<keyword evidence="4" id="KW-0479">Metal-binding</keyword>
<accession>A0A059BN56</accession>
<keyword evidence="5 8" id="KW-0863">Zinc-finger</keyword>